<dbReference type="GO" id="GO:0005886">
    <property type="term" value="C:plasma membrane"/>
    <property type="evidence" value="ECO:0007669"/>
    <property type="project" value="TreeGrafter"/>
</dbReference>
<feature type="transmembrane region" description="Helical" evidence="1">
    <location>
        <begin position="7"/>
        <end position="23"/>
    </location>
</feature>
<feature type="domain" description="Nucleoside transporter/FeoB GTPase Gate" evidence="2">
    <location>
        <begin position="75"/>
        <end position="166"/>
    </location>
</feature>
<dbReference type="PANTHER" id="PTHR43185">
    <property type="entry name" value="FERROUS IRON TRANSPORT PROTEIN B"/>
    <property type="match status" value="1"/>
</dbReference>
<feature type="transmembrane region" description="Helical" evidence="1">
    <location>
        <begin position="68"/>
        <end position="90"/>
    </location>
</feature>
<dbReference type="InterPro" id="IPR050860">
    <property type="entry name" value="FeoB_GTPase"/>
</dbReference>
<reference evidence="3" key="1">
    <citation type="journal article" date="2013" name="Environ. Microbiol.">
        <title>Microbiota from the distal guts of lean and obese adolescents exhibit partial functional redundancy besides clear differences in community structure.</title>
        <authorList>
            <person name="Ferrer M."/>
            <person name="Ruiz A."/>
            <person name="Lanza F."/>
            <person name="Haange S.B."/>
            <person name="Oberbach A."/>
            <person name="Till H."/>
            <person name="Bargiela R."/>
            <person name="Campoy C."/>
            <person name="Segura M.T."/>
            <person name="Richter M."/>
            <person name="von Bergen M."/>
            <person name="Seifert J."/>
            <person name="Suarez A."/>
        </authorList>
    </citation>
    <scope>NUCLEOTIDE SEQUENCE</scope>
</reference>
<dbReference type="EMBL" id="AJWY01009916">
    <property type="protein sequence ID" value="EKC56991.1"/>
    <property type="molecule type" value="Genomic_DNA"/>
</dbReference>
<comment type="caution">
    <text evidence="3">The sequence shown here is derived from an EMBL/GenBank/DDBJ whole genome shotgun (WGS) entry which is preliminary data.</text>
</comment>
<accession>K1TCR8</accession>
<evidence type="ECO:0000256" key="1">
    <source>
        <dbReference type="SAM" id="Phobius"/>
    </source>
</evidence>
<gene>
    <name evidence="3" type="ORF">LEA_14563</name>
</gene>
<name>K1TCR8_9ZZZZ</name>
<keyword evidence="1" id="KW-0812">Transmembrane</keyword>
<dbReference type="Pfam" id="PF07670">
    <property type="entry name" value="Gate"/>
    <property type="match status" value="1"/>
</dbReference>
<dbReference type="AlphaFoldDB" id="K1TCR8"/>
<keyword evidence="1" id="KW-1133">Transmembrane helix</keyword>
<dbReference type="GO" id="GO:0015093">
    <property type="term" value="F:ferrous iron transmembrane transporter activity"/>
    <property type="evidence" value="ECO:0007669"/>
    <property type="project" value="TreeGrafter"/>
</dbReference>
<evidence type="ECO:0000259" key="2">
    <source>
        <dbReference type="Pfam" id="PF07670"/>
    </source>
</evidence>
<evidence type="ECO:0000313" key="3">
    <source>
        <dbReference type="EMBL" id="EKC56991.1"/>
    </source>
</evidence>
<keyword evidence="1" id="KW-0472">Membrane</keyword>
<dbReference type="PANTHER" id="PTHR43185:SF2">
    <property type="entry name" value="FERROUS IRON TRANSPORT PROTEIN B"/>
    <property type="match status" value="1"/>
</dbReference>
<sequence length="167" mass="18545">MLGKYTSIPIMLIMFGIILWITIKGSNYPSEILSSAFFNFEEFLSDKMREFGISPIIISLLIDGMLKVLLWVVAVMLPPMAIFFPLFAILEDWGILPRFAFNLDRPFEKCNACGKQALTTCMGLGCNAVGVTGARIIDSPRERSIAIITNSLTPCNGRFPFLIAIIS</sequence>
<protein>
    <submittedName>
        <fullName evidence="3">Ferrous iron transport B domain protein</fullName>
    </submittedName>
</protein>
<feature type="non-terminal residue" evidence="3">
    <location>
        <position position="167"/>
    </location>
</feature>
<organism evidence="3">
    <name type="scientific">human gut metagenome</name>
    <dbReference type="NCBI Taxonomy" id="408170"/>
    <lineage>
        <taxon>unclassified sequences</taxon>
        <taxon>metagenomes</taxon>
        <taxon>organismal metagenomes</taxon>
    </lineage>
</organism>
<proteinExistence type="predicted"/>
<dbReference type="InterPro" id="IPR011642">
    <property type="entry name" value="Gate_dom"/>
</dbReference>